<comment type="caution">
    <text evidence="2">The sequence shown here is derived from an EMBL/GenBank/DDBJ whole genome shotgun (WGS) entry which is preliminary data.</text>
</comment>
<organism evidence="2 3">
    <name type="scientific">Orbilia javanica</name>
    <dbReference type="NCBI Taxonomy" id="47235"/>
    <lineage>
        <taxon>Eukaryota</taxon>
        <taxon>Fungi</taxon>
        <taxon>Dikarya</taxon>
        <taxon>Ascomycota</taxon>
        <taxon>Pezizomycotina</taxon>
        <taxon>Orbiliomycetes</taxon>
        <taxon>Orbiliales</taxon>
        <taxon>Orbiliaceae</taxon>
        <taxon>Orbilia</taxon>
    </lineage>
</organism>
<dbReference type="InterPro" id="IPR045055">
    <property type="entry name" value="DNA2/NAM7-like"/>
</dbReference>
<evidence type="ECO:0000313" key="3">
    <source>
        <dbReference type="Proteomes" id="UP001313282"/>
    </source>
</evidence>
<dbReference type="Proteomes" id="UP001313282">
    <property type="component" value="Unassembled WGS sequence"/>
</dbReference>
<dbReference type="Pfam" id="PF13087">
    <property type="entry name" value="AAA_12"/>
    <property type="match status" value="1"/>
</dbReference>
<keyword evidence="2" id="KW-0067">ATP-binding</keyword>
<keyword evidence="2" id="KW-0347">Helicase</keyword>
<name>A0AAN8MQV7_9PEZI</name>
<keyword evidence="2" id="KW-0378">Hydrolase</keyword>
<dbReference type="InterPro" id="IPR027417">
    <property type="entry name" value="P-loop_NTPase"/>
</dbReference>
<dbReference type="GO" id="GO:0001147">
    <property type="term" value="F:transcription termination site sequence-specific DNA binding"/>
    <property type="evidence" value="ECO:0007669"/>
    <property type="project" value="TreeGrafter"/>
</dbReference>
<reference evidence="2 3" key="1">
    <citation type="submission" date="2019-10" db="EMBL/GenBank/DDBJ databases">
        <authorList>
            <person name="Palmer J.M."/>
        </authorList>
    </citation>
    <scope>NUCLEOTIDE SEQUENCE [LARGE SCALE GENOMIC DNA]</scope>
    <source>
        <strain evidence="2 3">TWF718</strain>
    </source>
</reference>
<dbReference type="GO" id="GO:0006369">
    <property type="term" value="P:termination of RNA polymerase II transcription"/>
    <property type="evidence" value="ECO:0007669"/>
    <property type="project" value="TreeGrafter"/>
</dbReference>
<evidence type="ECO:0000259" key="1">
    <source>
        <dbReference type="Pfam" id="PF13087"/>
    </source>
</evidence>
<keyword evidence="2" id="KW-0547">Nucleotide-binding</keyword>
<dbReference type="SUPFAM" id="SSF52540">
    <property type="entry name" value="P-loop containing nucleoside triphosphate hydrolases"/>
    <property type="match status" value="1"/>
</dbReference>
<dbReference type="InterPro" id="IPR041679">
    <property type="entry name" value="DNA2/NAM7-like_C"/>
</dbReference>
<sequence>MATSDNSRKGSHIKNAFVYAFVKLEGETVPFRIINNTKAARATSIEIRHAPNGSPNMADHFYVEIDAESLRGFREEGDTVTFTFDGANFHIPERFNHLPHYKVLQDAKRDNVIALQINSERALEKNREALRQHIELLRNDDRASPSRVVGQQFPRRTHFLSPSEYQNAYLDDIEAELAQKQKVLDEMFGKHIGIEWEPIGRGGDIGCAVHFQPRDISRLEAWRPDDDQTFELFLPDRIGWKRILELNFLSDQIAQFLSDGVMRLTVLRKNMDADVINIVDELRKERAEAVATGTALTFEYRLKARASRTEYEIQKRAFEALMGILQNPEPEQRVQLDWVVKGLEGSEAESFTLPTRDIGLEGFELDRYQEAAVVRVLCDTIPSGVTLIGGPSGTGKSKTIESIVIAACRNRQKTPIIYCCPYDIPLLEAVRRLDSLFRGARIIHLLSRQAGPKYSRDHLSTKYSLAGYRKRWVNAHPGHPLVERFWSILPPDHPSYQDLAYFDGDMRIFSEIDEEIWRQVDVVICTVGMALSENVSRNFHPKLLILDEAFAVTEGLTLALMLKYRGSLNLCVLAGDSQQQHPLSLRFNRETLLSMAGRLERGGWGISRLKLNHRTDPEICELLREYAYNSATLTNKTAPKEYYLENANHVLSRNNRFKPSFLNICGTQSAQVWINVVGKEEVIGSGTLFNITEVQVVKELIRSLTTTESLSEREITVLTPYTGQVGKLREALSSELLRGLSLASIQGYQGKENELIILSLVRSNDFRKIGVLDSNTRITTAISRARFANIVVGNYEMMSMALEDSQDHRGRHIKRLLRLQLIPVVQYNQCIFS</sequence>
<dbReference type="Gene3D" id="3.40.50.300">
    <property type="entry name" value="P-loop containing nucleotide triphosphate hydrolases"/>
    <property type="match status" value="2"/>
</dbReference>
<evidence type="ECO:0000313" key="2">
    <source>
        <dbReference type="EMBL" id="KAK6342736.1"/>
    </source>
</evidence>
<dbReference type="InterPro" id="IPR047187">
    <property type="entry name" value="SF1_C_Upf1"/>
</dbReference>
<proteinExistence type="predicted"/>
<dbReference type="PANTHER" id="PTHR10887">
    <property type="entry name" value="DNA2/NAM7 HELICASE FAMILY"/>
    <property type="match status" value="1"/>
</dbReference>
<dbReference type="GO" id="GO:0004386">
    <property type="term" value="F:helicase activity"/>
    <property type="evidence" value="ECO:0007669"/>
    <property type="project" value="UniProtKB-KW"/>
</dbReference>
<dbReference type="GO" id="GO:0016604">
    <property type="term" value="C:nuclear body"/>
    <property type="evidence" value="ECO:0007669"/>
    <property type="project" value="TreeGrafter"/>
</dbReference>
<feature type="domain" description="DNA2/NAM7 helicase-like C-terminal" evidence="1">
    <location>
        <begin position="598"/>
        <end position="795"/>
    </location>
</feature>
<dbReference type="EMBL" id="JAVHNR010000005">
    <property type="protein sequence ID" value="KAK6342736.1"/>
    <property type="molecule type" value="Genomic_DNA"/>
</dbReference>
<gene>
    <name evidence="2" type="primary">UPF1_2</name>
    <name evidence="2" type="ORF">TWF718_008125</name>
</gene>
<protein>
    <submittedName>
        <fullName evidence="2">ATP-dependent helicase NAM7</fullName>
    </submittedName>
</protein>
<dbReference type="CDD" id="cd18808">
    <property type="entry name" value="SF1_C_Upf1"/>
    <property type="match status" value="1"/>
</dbReference>
<keyword evidence="3" id="KW-1185">Reference proteome</keyword>
<accession>A0AAN8MQV7</accession>
<dbReference type="AlphaFoldDB" id="A0AAN8MQV7"/>
<dbReference type="PANTHER" id="PTHR10887:SF495">
    <property type="entry name" value="HELICASE SENATAXIN ISOFORM X1-RELATED"/>
    <property type="match status" value="1"/>
</dbReference>